<evidence type="ECO:0000313" key="3">
    <source>
        <dbReference type="Proteomes" id="UP000612899"/>
    </source>
</evidence>
<comment type="caution">
    <text evidence="2">The sequence shown here is derived from an EMBL/GenBank/DDBJ whole genome shotgun (WGS) entry which is preliminary data.</text>
</comment>
<dbReference type="SUPFAM" id="SSF53474">
    <property type="entry name" value="alpha/beta-Hydrolases"/>
    <property type="match status" value="1"/>
</dbReference>
<dbReference type="Pfam" id="PF12697">
    <property type="entry name" value="Abhydrolase_6"/>
    <property type="match status" value="1"/>
</dbReference>
<dbReference type="Gene3D" id="3.40.50.1820">
    <property type="entry name" value="alpha/beta hydrolase"/>
    <property type="match status" value="1"/>
</dbReference>
<dbReference type="InterPro" id="IPR000073">
    <property type="entry name" value="AB_hydrolase_1"/>
</dbReference>
<evidence type="ECO:0000259" key="1">
    <source>
        <dbReference type="Pfam" id="PF12697"/>
    </source>
</evidence>
<protein>
    <submittedName>
        <fullName evidence="2">Alpha/beta hydrolase</fullName>
    </submittedName>
</protein>
<dbReference type="AlphaFoldDB" id="A0A8J3Q4P0"/>
<dbReference type="EMBL" id="BONY01000006">
    <property type="protein sequence ID" value="GIH03277.1"/>
    <property type="molecule type" value="Genomic_DNA"/>
</dbReference>
<proteinExistence type="predicted"/>
<gene>
    <name evidence="2" type="ORF">Rhe02_13440</name>
</gene>
<dbReference type="InterPro" id="IPR029058">
    <property type="entry name" value="AB_hydrolase_fold"/>
</dbReference>
<dbReference type="RefSeq" id="WP_203907188.1">
    <property type="nucleotide sequence ID" value="NZ_BONY01000006.1"/>
</dbReference>
<organism evidence="2 3">
    <name type="scientific">Rhizocola hellebori</name>
    <dbReference type="NCBI Taxonomy" id="1392758"/>
    <lineage>
        <taxon>Bacteria</taxon>
        <taxon>Bacillati</taxon>
        <taxon>Actinomycetota</taxon>
        <taxon>Actinomycetes</taxon>
        <taxon>Micromonosporales</taxon>
        <taxon>Micromonosporaceae</taxon>
        <taxon>Rhizocola</taxon>
    </lineage>
</organism>
<keyword evidence="3" id="KW-1185">Reference proteome</keyword>
<accession>A0A8J3Q4P0</accession>
<reference evidence="2" key="1">
    <citation type="submission" date="2021-01" db="EMBL/GenBank/DDBJ databases">
        <title>Whole genome shotgun sequence of Rhizocola hellebori NBRC 109834.</title>
        <authorList>
            <person name="Komaki H."/>
            <person name="Tamura T."/>
        </authorList>
    </citation>
    <scope>NUCLEOTIDE SEQUENCE</scope>
    <source>
        <strain evidence="2">NBRC 109834</strain>
    </source>
</reference>
<sequence>MTTDFETVTSKDGTTIAYVKTGSGPVVVLVGGAFCDRGFAGDLTGFLKNDFTVVNYDRRGRGDSTDTSPYAVAREVEDLAAVVDAVGVSAHAFGVSSGAILILHAAASGLPLTKLALVEPPFKPGMVNYAEEYTRLCSEGRNGDAVEVFMTKVVGGPASAVDQARQSPMWPALEAMAPTLAYDATITNDGNIPVEFATITAPTLAIESNASPDWLRNATQAIAQTVPNGTHIALPGQFHQPDPETMAGELKRFYR</sequence>
<keyword evidence="2" id="KW-0378">Hydrolase</keyword>
<name>A0A8J3Q4P0_9ACTN</name>
<dbReference type="Proteomes" id="UP000612899">
    <property type="component" value="Unassembled WGS sequence"/>
</dbReference>
<feature type="domain" description="AB hydrolase-1" evidence="1">
    <location>
        <begin position="27"/>
        <end position="234"/>
    </location>
</feature>
<evidence type="ECO:0000313" key="2">
    <source>
        <dbReference type="EMBL" id="GIH03277.1"/>
    </source>
</evidence>
<dbReference type="GO" id="GO:0016787">
    <property type="term" value="F:hydrolase activity"/>
    <property type="evidence" value="ECO:0007669"/>
    <property type="project" value="UniProtKB-KW"/>
</dbReference>